<comment type="caution">
    <text evidence="3">The sequence shown here is derived from an EMBL/GenBank/DDBJ whole genome shotgun (WGS) entry which is preliminary data.</text>
</comment>
<dbReference type="PANTHER" id="PTHR20854">
    <property type="entry name" value="INOSITOL MONOPHOSPHATASE"/>
    <property type="match status" value="1"/>
</dbReference>
<accession>A0AA41Z9D4</accession>
<comment type="cofactor">
    <cofactor evidence="2">
        <name>Mg(2+)</name>
        <dbReference type="ChEBI" id="CHEBI:18420"/>
    </cofactor>
</comment>
<comment type="similarity">
    <text evidence="1">Belongs to the inositol monophosphatase superfamily.</text>
</comment>
<dbReference type="InterPro" id="IPR000760">
    <property type="entry name" value="Inositol_monophosphatase-like"/>
</dbReference>
<organism evidence="3 4">
    <name type="scientific">Lichenifustis flavocetrariae</name>
    <dbReference type="NCBI Taxonomy" id="2949735"/>
    <lineage>
        <taxon>Bacteria</taxon>
        <taxon>Pseudomonadati</taxon>
        <taxon>Pseudomonadota</taxon>
        <taxon>Alphaproteobacteria</taxon>
        <taxon>Hyphomicrobiales</taxon>
        <taxon>Lichenihabitantaceae</taxon>
        <taxon>Lichenifustis</taxon>
    </lineage>
</organism>
<evidence type="ECO:0000313" key="4">
    <source>
        <dbReference type="Proteomes" id="UP001165667"/>
    </source>
</evidence>
<gene>
    <name evidence="3" type="ORF">M8523_34080</name>
</gene>
<protein>
    <recommendedName>
        <fullName evidence="5">Inositol monophosphatase family protein</fullName>
    </recommendedName>
</protein>
<reference evidence="3" key="1">
    <citation type="submission" date="2022-05" db="EMBL/GenBank/DDBJ databases">
        <authorList>
            <person name="Pankratov T."/>
        </authorList>
    </citation>
    <scope>NUCLEOTIDE SEQUENCE</scope>
    <source>
        <strain evidence="3">BP6-180914</strain>
    </source>
</reference>
<dbReference type="GO" id="GO:0008934">
    <property type="term" value="F:inositol monophosphate 1-phosphatase activity"/>
    <property type="evidence" value="ECO:0007669"/>
    <property type="project" value="TreeGrafter"/>
</dbReference>
<feature type="binding site" evidence="2">
    <location>
        <position position="21"/>
    </location>
    <ligand>
        <name>Mg(2+)</name>
        <dbReference type="ChEBI" id="CHEBI:18420"/>
        <label>1</label>
        <note>catalytic</note>
    </ligand>
</feature>
<evidence type="ECO:0008006" key="5">
    <source>
        <dbReference type="Google" id="ProtNLM"/>
    </source>
</evidence>
<dbReference type="GO" id="GO:0007165">
    <property type="term" value="P:signal transduction"/>
    <property type="evidence" value="ECO:0007669"/>
    <property type="project" value="TreeGrafter"/>
</dbReference>
<dbReference type="EMBL" id="JAMOIM010000073">
    <property type="protein sequence ID" value="MCW6512908.1"/>
    <property type="molecule type" value="Genomic_DNA"/>
</dbReference>
<feature type="binding site" evidence="2">
    <location>
        <position position="22"/>
    </location>
    <ligand>
        <name>Mg(2+)</name>
        <dbReference type="ChEBI" id="CHEBI:18420"/>
        <label>1</label>
        <note>catalytic</note>
    </ligand>
</feature>
<dbReference type="PANTHER" id="PTHR20854:SF4">
    <property type="entry name" value="INOSITOL-1-MONOPHOSPHATASE-RELATED"/>
    <property type="match status" value="1"/>
</dbReference>
<dbReference type="GO" id="GO:0006020">
    <property type="term" value="P:inositol metabolic process"/>
    <property type="evidence" value="ECO:0007669"/>
    <property type="project" value="TreeGrafter"/>
</dbReference>
<dbReference type="Gene3D" id="3.30.540.10">
    <property type="entry name" value="Fructose-1,6-Bisphosphatase, subunit A, domain 1"/>
    <property type="match status" value="1"/>
</dbReference>
<dbReference type="GO" id="GO:0046872">
    <property type="term" value="F:metal ion binding"/>
    <property type="evidence" value="ECO:0007669"/>
    <property type="project" value="UniProtKB-KW"/>
</dbReference>
<feature type="binding site" evidence="2">
    <location>
        <position position="19"/>
    </location>
    <ligand>
        <name>Mg(2+)</name>
        <dbReference type="ChEBI" id="CHEBI:18420"/>
        <label>1</label>
        <note>catalytic</note>
    </ligand>
</feature>
<proteinExistence type="inferred from homology"/>
<dbReference type="SUPFAM" id="SSF56655">
    <property type="entry name" value="Carbohydrate phosphatase"/>
    <property type="match status" value="1"/>
</dbReference>
<evidence type="ECO:0000256" key="2">
    <source>
        <dbReference type="PIRSR" id="PIRSR600760-2"/>
    </source>
</evidence>
<evidence type="ECO:0000256" key="1">
    <source>
        <dbReference type="ARBA" id="ARBA00009759"/>
    </source>
</evidence>
<keyword evidence="2" id="KW-0479">Metal-binding</keyword>
<dbReference type="Proteomes" id="UP001165667">
    <property type="component" value="Unassembled WGS sequence"/>
</dbReference>
<name>A0AA41Z9D4_9HYPH</name>
<dbReference type="PRINTS" id="PR00377">
    <property type="entry name" value="IMPHPHTASES"/>
</dbReference>
<keyword evidence="4" id="KW-1185">Reference proteome</keyword>
<keyword evidence="2" id="KW-0460">Magnesium</keyword>
<dbReference type="AlphaFoldDB" id="A0AA41Z9D4"/>
<evidence type="ECO:0000313" key="3">
    <source>
        <dbReference type="EMBL" id="MCW6512908.1"/>
    </source>
</evidence>
<sequence>MGWTAEEAHPDGPDYWLYDPIDGAYHFLRGLPLWASSLALVRHGRPVALLVYDSKGEELFAATENGGATCNGVPLAVSTKVDMTATVVGTAIPRCRPGHACIAQPVEGGVS</sequence>
<dbReference type="Pfam" id="PF00459">
    <property type="entry name" value="Inositol_P"/>
    <property type="match status" value="1"/>
</dbReference>